<dbReference type="EMBL" id="JAQQWM010000002">
    <property type="protein sequence ID" value="KAK8077003.1"/>
    <property type="molecule type" value="Genomic_DNA"/>
</dbReference>
<sequence length="221" mass="24506">MGPSTIQPKAVGVRITLSEPPRFSVIPEDSAAERSIVRCADPTRKKVGSTHLSHGFEPDDGGRGHLQKQMAQLHRLPAFKNLDGSSRVDESGIKIPPGFNWADKRARIQKVNDDFDPGTTAEAMSQWCLQMRTDGKSDFTSVESPPEGTVGDETGEDWFHERYGLPDVKTLCAFEHLHKGIDKQNYLDNPPTMNFFLDTWPPACTTCKALAYICDCQSGVR</sequence>
<protein>
    <submittedName>
        <fullName evidence="2">Uncharacterized protein</fullName>
    </submittedName>
</protein>
<comment type="caution">
    <text evidence="2">The sequence shown here is derived from an EMBL/GenBank/DDBJ whole genome shotgun (WGS) entry which is preliminary data.</text>
</comment>
<proteinExistence type="predicted"/>
<keyword evidence="3" id="KW-1185">Reference proteome</keyword>
<evidence type="ECO:0000313" key="3">
    <source>
        <dbReference type="Proteomes" id="UP001446871"/>
    </source>
</evidence>
<organism evidence="2 3">
    <name type="scientific">Apiospora saccharicola</name>
    <dbReference type="NCBI Taxonomy" id="335842"/>
    <lineage>
        <taxon>Eukaryota</taxon>
        <taxon>Fungi</taxon>
        <taxon>Dikarya</taxon>
        <taxon>Ascomycota</taxon>
        <taxon>Pezizomycotina</taxon>
        <taxon>Sordariomycetes</taxon>
        <taxon>Xylariomycetidae</taxon>
        <taxon>Amphisphaeriales</taxon>
        <taxon>Apiosporaceae</taxon>
        <taxon>Apiospora</taxon>
    </lineage>
</organism>
<evidence type="ECO:0000313" key="2">
    <source>
        <dbReference type="EMBL" id="KAK8077003.1"/>
    </source>
</evidence>
<feature type="compositionally biased region" description="Basic and acidic residues" evidence="1">
    <location>
        <begin position="54"/>
        <end position="63"/>
    </location>
</feature>
<dbReference type="Proteomes" id="UP001446871">
    <property type="component" value="Unassembled WGS sequence"/>
</dbReference>
<gene>
    <name evidence="2" type="ORF">PG996_003173</name>
</gene>
<feature type="region of interest" description="Disordered" evidence="1">
    <location>
        <begin position="44"/>
        <end position="64"/>
    </location>
</feature>
<reference evidence="2 3" key="1">
    <citation type="submission" date="2023-01" db="EMBL/GenBank/DDBJ databases">
        <title>Analysis of 21 Apiospora genomes using comparative genomics revels a genus with tremendous synthesis potential of carbohydrate active enzymes and secondary metabolites.</title>
        <authorList>
            <person name="Sorensen T."/>
        </authorList>
    </citation>
    <scope>NUCLEOTIDE SEQUENCE [LARGE SCALE GENOMIC DNA]</scope>
    <source>
        <strain evidence="2 3">CBS 83171</strain>
    </source>
</reference>
<name>A0ABR1W0J8_9PEZI</name>
<evidence type="ECO:0000256" key="1">
    <source>
        <dbReference type="SAM" id="MobiDB-lite"/>
    </source>
</evidence>
<feature type="region of interest" description="Disordered" evidence="1">
    <location>
        <begin position="136"/>
        <end position="155"/>
    </location>
</feature>
<accession>A0ABR1W0J8</accession>